<dbReference type="InterPro" id="IPR000847">
    <property type="entry name" value="LysR_HTH_N"/>
</dbReference>
<dbReference type="Pfam" id="PF00126">
    <property type="entry name" value="HTH_1"/>
    <property type="match status" value="1"/>
</dbReference>
<dbReference type="Pfam" id="PF03466">
    <property type="entry name" value="LysR_substrate"/>
    <property type="match status" value="1"/>
</dbReference>
<accession>A0A1G7EZQ9</accession>
<dbReference type="InterPro" id="IPR050950">
    <property type="entry name" value="HTH-type_LysR_regulators"/>
</dbReference>
<dbReference type="PANTHER" id="PTHR30419">
    <property type="entry name" value="HTH-TYPE TRANSCRIPTIONAL REGULATOR YBHD"/>
    <property type="match status" value="1"/>
</dbReference>
<dbReference type="SUPFAM" id="SSF53850">
    <property type="entry name" value="Periplasmic binding protein-like II"/>
    <property type="match status" value="1"/>
</dbReference>
<sequence>MTFTQLEVLAALAKAGSFSRAAGLLGITQSAVSHAIRALETELDVLLVRREGPVSTLTETGARLLLRANVILQEKEALCQEAAAERGVARGTLKIASFGPTSSLQLLPRLITEYRRRQPEVEVQVEEQDDDTVARWLLERRVEIGFVVLPDDRFETIPLAEDELVALIPASHRLAGRSAIRAGDFDGEPFIRTSAGSGAQIDRFLDQAGAKPNTLYRFEQLSSMLGFVARAQAVSMAARLALPPAPDGVVYRSLSPRQRRVTGLAVRHLGRLSPAAAAFVALARQGTKLRRLG</sequence>
<keyword evidence="4" id="KW-0804">Transcription</keyword>
<evidence type="ECO:0000313" key="7">
    <source>
        <dbReference type="Proteomes" id="UP000198781"/>
    </source>
</evidence>
<dbReference type="InterPro" id="IPR036390">
    <property type="entry name" value="WH_DNA-bd_sf"/>
</dbReference>
<dbReference type="GO" id="GO:0003700">
    <property type="term" value="F:DNA-binding transcription factor activity"/>
    <property type="evidence" value="ECO:0007669"/>
    <property type="project" value="InterPro"/>
</dbReference>
<dbReference type="InterPro" id="IPR005119">
    <property type="entry name" value="LysR_subst-bd"/>
</dbReference>
<organism evidence="6 7">
    <name type="scientific">Paracidovorax valerianellae</name>
    <dbReference type="NCBI Taxonomy" id="187868"/>
    <lineage>
        <taxon>Bacteria</taxon>
        <taxon>Pseudomonadati</taxon>
        <taxon>Pseudomonadota</taxon>
        <taxon>Betaproteobacteria</taxon>
        <taxon>Burkholderiales</taxon>
        <taxon>Comamonadaceae</taxon>
        <taxon>Paracidovorax</taxon>
    </lineage>
</organism>
<reference evidence="6 7" key="1">
    <citation type="submission" date="2016-10" db="EMBL/GenBank/DDBJ databases">
        <authorList>
            <person name="de Groot N.N."/>
        </authorList>
    </citation>
    <scope>NUCLEOTIDE SEQUENCE [LARGE SCALE GENOMIC DNA]</scope>
    <source>
        <strain evidence="6 7">DSM 16619</strain>
    </source>
</reference>
<dbReference type="PRINTS" id="PR00039">
    <property type="entry name" value="HTHLYSR"/>
</dbReference>
<keyword evidence="2" id="KW-0805">Transcription regulation</keyword>
<dbReference type="PROSITE" id="PS50931">
    <property type="entry name" value="HTH_LYSR"/>
    <property type="match status" value="1"/>
</dbReference>
<comment type="similarity">
    <text evidence="1">Belongs to the LysR transcriptional regulatory family.</text>
</comment>
<evidence type="ECO:0000256" key="3">
    <source>
        <dbReference type="ARBA" id="ARBA00023125"/>
    </source>
</evidence>
<evidence type="ECO:0000256" key="2">
    <source>
        <dbReference type="ARBA" id="ARBA00023015"/>
    </source>
</evidence>
<dbReference type="AlphaFoldDB" id="A0A1G7EZQ9"/>
<dbReference type="STRING" id="187868.SAMN05192589_12532"/>
<dbReference type="Proteomes" id="UP000198781">
    <property type="component" value="Unassembled WGS sequence"/>
</dbReference>
<dbReference type="OrthoDB" id="8673707at2"/>
<keyword evidence="7" id="KW-1185">Reference proteome</keyword>
<dbReference type="Gene3D" id="1.10.10.10">
    <property type="entry name" value="Winged helix-like DNA-binding domain superfamily/Winged helix DNA-binding domain"/>
    <property type="match status" value="1"/>
</dbReference>
<gene>
    <name evidence="6" type="ORF">SAMN05192589_12532</name>
</gene>
<feature type="domain" description="HTH lysR-type" evidence="5">
    <location>
        <begin position="1"/>
        <end position="58"/>
    </location>
</feature>
<dbReference type="GO" id="GO:0003677">
    <property type="term" value="F:DNA binding"/>
    <property type="evidence" value="ECO:0007669"/>
    <property type="project" value="UniProtKB-KW"/>
</dbReference>
<evidence type="ECO:0000313" key="6">
    <source>
        <dbReference type="EMBL" id="SDE68795.1"/>
    </source>
</evidence>
<dbReference type="RefSeq" id="WP_092746063.1">
    <property type="nucleotide sequence ID" value="NZ_FMZC01000025.1"/>
</dbReference>
<evidence type="ECO:0000259" key="5">
    <source>
        <dbReference type="PROSITE" id="PS50931"/>
    </source>
</evidence>
<dbReference type="EMBL" id="FMZC01000025">
    <property type="protein sequence ID" value="SDE68795.1"/>
    <property type="molecule type" value="Genomic_DNA"/>
</dbReference>
<dbReference type="CDD" id="cd05466">
    <property type="entry name" value="PBP2_LTTR_substrate"/>
    <property type="match status" value="1"/>
</dbReference>
<dbReference type="SUPFAM" id="SSF46785">
    <property type="entry name" value="Winged helix' DNA-binding domain"/>
    <property type="match status" value="1"/>
</dbReference>
<protein>
    <submittedName>
        <fullName evidence="6">DNA-binding transcriptional regulator, LysR family</fullName>
    </submittedName>
</protein>
<dbReference type="GO" id="GO:0005829">
    <property type="term" value="C:cytosol"/>
    <property type="evidence" value="ECO:0007669"/>
    <property type="project" value="TreeGrafter"/>
</dbReference>
<keyword evidence="3 6" id="KW-0238">DNA-binding</keyword>
<dbReference type="PANTHER" id="PTHR30419:SF24">
    <property type="entry name" value="HTH-TYPE TRANSCRIPTIONAL REGULATOR CZCR"/>
    <property type="match status" value="1"/>
</dbReference>
<proteinExistence type="inferred from homology"/>
<dbReference type="Gene3D" id="3.40.190.290">
    <property type="match status" value="1"/>
</dbReference>
<evidence type="ECO:0000256" key="4">
    <source>
        <dbReference type="ARBA" id="ARBA00023163"/>
    </source>
</evidence>
<evidence type="ECO:0000256" key="1">
    <source>
        <dbReference type="ARBA" id="ARBA00009437"/>
    </source>
</evidence>
<name>A0A1G7EZQ9_9BURK</name>
<dbReference type="InterPro" id="IPR036388">
    <property type="entry name" value="WH-like_DNA-bd_sf"/>
</dbReference>